<comment type="caution">
    <text evidence="1">The sequence shown here is derived from an EMBL/GenBank/DDBJ whole genome shotgun (WGS) entry which is preliminary data.</text>
</comment>
<dbReference type="EMBL" id="LKAM01000007">
    <property type="protein sequence ID" value="KUM47356.1"/>
    <property type="molecule type" value="Genomic_DNA"/>
</dbReference>
<keyword evidence="1" id="KW-0496">Mitochondrion</keyword>
<evidence type="ECO:0000313" key="1">
    <source>
        <dbReference type="EMBL" id="KUM47356.1"/>
    </source>
</evidence>
<proteinExistence type="predicted"/>
<name>A0A101LXU7_PICGL</name>
<gene>
    <name evidence="1" type="ORF">ABT39_MTgene5541</name>
</gene>
<protein>
    <submittedName>
        <fullName evidence="1">Uncharacterized protein</fullName>
    </submittedName>
</protein>
<sequence>MTYLFLPGWPPSFHSVGKQEWMKEKPLFLRSTGVHWRSLGINGRSMGLS</sequence>
<organism evidence="1">
    <name type="scientific">Picea glauca</name>
    <name type="common">White spruce</name>
    <name type="synonym">Pinus glauca</name>
    <dbReference type="NCBI Taxonomy" id="3330"/>
    <lineage>
        <taxon>Eukaryota</taxon>
        <taxon>Viridiplantae</taxon>
        <taxon>Streptophyta</taxon>
        <taxon>Embryophyta</taxon>
        <taxon>Tracheophyta</taxon>
        <taxon>Spermatophyta</taxon>
        <taxon>Pinopsida</taxon>
        <taxon>Pinidae</taxon>
        <taxon>Conifers I</taxon>
        <taxon>Pinales</taxon>
        <taxon>Pinaceae</taxon>
        <taxon>Picea</taxon>
    </lineage>
</organism>
<reference evidence="1" key="1">
    <citation type="journal article" date="2015" name="Genome Biol. Evol.">
        <title>Organellar Genomes of White Spruce (Picea glauca): Assembly and Annotation.</title>
        <authorList>
            <person name="Jackman S.D."/>
            <person name="Warren R.L."/>
            <person name="Gibb E.A."/>
            <person name="Vandervalk B.P."/>
            <person name="Mohamadi H."/>
            <person name="Chu J."/>
            <person name="Raymond A."/>
            <person name="Pleasance S."/>
            <person name="Coope R."/>
            <person name="Wildung M.R."/>
            <person name="Ritland C.E."/>
            <person name="Bousquet J."/>
            <person name="Jones S.J."/>
            <person name="Bohlmann J."/>
            <person name="Birol I."/>
        </authorList>
    </citation>
    <scope>NUCLEOTIDE SEQUENCE [LARGE SCALE GENOMIC DNA]</scope>
    <source>
        <tissue evidence="1">Flushing bud</tissue>
    </source>
</reference>
<accession>A0A101LXU7</accession>
<geneLocation type="mitochondrion" evidence="1"/>
<dbReference type="AlphaFoldDB" id="A0A101LXU7"/>